<organism evidence="2 3">
    <name type="scientific">Glossina palpalis gambiensis</name>
    <dbReference type="NCBI Taxonomy" id="67801"/>
    <lineage>
        <taxon>Eukaryota</taxon>
        <taxon>Metazoa</taxon>
        <taxon>Ecdysozoa</taxon>
        <taxon>Arthropoda</taxon>
        <taxon>Hexapoda</taxon>
        <taxon>Insecta</taxon>
        <taxon>Pterygota</taxon>
        <taxon>Neoptera</taxon>
        <taxon>Endopterygota</taxon>
        <taxon>Diptera</taxon>
        <taxon>Brachycera</taxon>
        <taxon>Muscomorpha</taxon>
        <taxon>Hippoboscoidea</taxon>
        <taxon>Glossinidae</taxon>
        <taxon>Glossina</taxon>
    </lineage>
</organism>
<evidence type="ECO:0000256" key="1">
    <source>
        <dbReference type="SAM" id="SignalP"/>
    </source>
</evidence>
<reference evidence="3" key="1">
    <citation type="submission" date="2015-01" db="EMBL/GenBank/DDBJ databases">
        <authorList>
            <person name="Aksoy S."/>
            <person name="Warren W."/>
            <person name="Wilson R.K."/>
        </authorList>
    </citation>
    <scope>NUCLEOTIDE SEQUENCE [LARGE SCALE GENOMIC DNA]</scope>
    <source>
        <strain evidence="3">IAEA</strain>
    </source>
</reference>
<feature type="chain" id="PRO_5008404565" evidence="1">
    <location>
        <begin position="25"/>
        <end position="157"/>
    </location>
</feature>
<evidence type="ECO:0000313" key="2">
    <source>
        <dbReference type="EnsemblMetazoa" id="GPPI021163-PA"/>
    </source>
</evidence>
<dbReference type="VEuPathDB" id="VectorBase:GPPI021163"/>
<keyword evidence="3" id="KW-1185">Reference proteome</keyword>
<proteinExistence type="predicted"/>
<keyword evidence="1" id="KW-0732">Signal</keyword>
<accession>A0A1B0B7A4</accession>
<dbReference type="EMBL" id="JXJN01009461">
    <property type="status" value="NOT_ANNOTATED_CDS"/>
    <property type="molecule type" value="Genomic_DNA"/>
</dbReference>
<name>A0A1B0B7A4_9MUSC</name>
<reference evidence="2" key="2">
    <citation type="submission" date="2020-05" db="UniProtKB">
        <authorList>
            <consortium name="EnsemblMetazoa"/>
        </authorList>
    </citation>
    <scope>IDENTIFICATION</scope>
    <source>
        <strain evidence="2">IAEA</strain>
    </source>
</reference>
<protein>
    <submittedName>
        <fullName evidence="2">Uncharacterized protein</fullName>
    </submittedName>
</protein>
<sequence length="157" mass="17965">MKTKLTPCNSAVLVCVILIVRSNAEPPKIKLIQHYLKSYNDIRSSYLDDLNRSTALLHGIDQEIQNLIELQHSVRSRLKSKTSQIVVNFSNADDESQLNSSPPVIETVLQSNERGLNEDIVRDEVKEVNNQLKHGKLIDRIWDAVQIQKYKLTNLFN</sequence>
<dbReference type="EnsemblMetazoa" id="GPPI021163-RA">
    <property type="protein sequence ID" value="GPPI021163-PA"/>
    <property type="gene ID" value="GPPI021163"/>
</dbReference>
<evidence type="ECO:0000313" key="3">
    <source>
        <dbReference type="Proteomes" id="UP000092460"/>
    </source>
</evidence>
<feature type="signal peptide" evidence="1">
    <location>
        <begin position="1"/>
        <end position="24"/>
    </location>
</feature>
<dbReference type="AlphaFoldDB" id="A0A1B0B7A4"/>
<dbReference type="Proteomes" id="UP000092460">
    <property type="component" value="Unassembled WGS sequence"/>
</dbReference>